<dbReference type="STRING" id="1429083.GCA_001885685_02191"/>
<comment type="similarity">
    <text evidence="1">Belongs to the peptidase C40 family.</text>
</comment>
<keyword evidence="2" id="KW-0645">Protease</keyword>
<gene>
    <name evidence="7" type="ORF">SAMN05216214_10818</name>
</gene>
<dbReference type="PROSITE" id="PS51257">
    <property type="entry name" value="PROKAR_LIPOPROTEIN"/>
    <property type="match status" value="1"/>
</dbReference>
<keyword evidence="4" id="KW-0788">Thiol protease</keyword>
<dbReference type="SUPFAM" id="SSF54001">
    <property type="entry name" value="Cysteine proteinases"/>
    <property type="match status" value="1"/>
</dbReference>
<dbReference type="GO" id="GO:0006508">
    <property type="term" value="P:proteolysis"/>
    <property type="evidence" value="ECO:0007669"/>
    <property type="project" value="UniProtKB-KW"/>
</dbReference>
<evidence type="ECO:0000256" key="4">
    <source>
        <dbReference type="ARBA" id="ARBA00022807"/>
    </source>
</evidence>
<protein>
    <submittedName>
        <fullName evidence="7">Cell wall-associated hydrolase, NlpC family</fullName>
    </submittedName>
</protein>
<dbReference type="RefSeq" id="WP_074867397.1">
    <property type="nucleotide sequence ID" value="NZ_FOAS01000008.1"/>
</dbReference>
<organism evidence="7 8">
    <name type="scientific">Atopomonas hussainii</name>
    <dbReference type="NCBI Taxonomy" id="1429083"/>
    <lineage>
        <taxon>Bacteria</taxon>
        <taxon>Pseudomonadati</taxon>
        <taxon>Pseudomonadota</taxon>
        <taxon>Gammaproteobacteria</taxon>
        <taxon>Pseudomonadales</taxon>
        <taxon>Pseudomonadaceae</taxon>
        <taxon>Atopomonas</taxon>
    </lineage>
</organism>
<name>A0A1H7MEW6_9GAMM</name>
<dbReference type="Pfam" id="PF00877">
    <property type="entry name" value="NLPC_P60"/>
    <property type="match status" value="1"/>
</dbReference>
<evidence type="ECO:0000256" key="3">
    <source>
        <dbReference type="ARBA" id="ARBA00022801"/>
    </source>
</evidence>
<evidence type="ECO:0000256" key="1">
    <source>
        <dbReference type="ARBA" id="ARBA00007074"/>
    </source>
</evidence>
<sequence length="165" mass="17706">MPVFARWLTLLLTTALLAACSSTPPAPPVTHTPVPSPPAASGAQDVLFNAMAQVGTPYRYGGSSPQTGFDCSGLIQYVYRGTADVHLPRTSLEMSRINKPSVSRQALAAGDLVFFNISGRISHAGIYVGEGRFVHAPSSGGFVRLDRLSDRYWSKHYAGAKRVIE</sequence>
<dbReference type="PANTHER" id="PTHR47053">
    <property type="entry name" value="MUREIN DD-ENDOPEPTIDASE MEPH-RELATED"/>
    <property type="match status" value="1"/>
</dbReference>
<evidence type="ECO:0000313" key="7">
    <source>
        <dbReference type="EMBL" id="SEL09245.1"/>
    </source>
</evidence>
<feature type="signal peptide" evidence="5">
    <location>
        <begin position="1"/>
        <end position="26"/>
    </location>
</feature>
<feature type="domain" description="NlpC/P60" evidence="6">
    <location>
        <begin position="40"/>
        <end position="164"/>
    </location>
</feature>
<dbReference type="Proteomes" id="UP000185766">
    <property type="component" value="Unassembled WGS sequence"/>
</dbReference>
<dbReference type="InterPro" id="IPR038765">
    <property type="entry name" value="Papain-like_cys_pep_sf"/>
</dbReference>
<keyword evidence="3 7" id="KW-0378">Hydrolase</keyword>
<accession>A0A1H7MEW6</accession>
<dbReference type="InterPro" id="IPR000064">
    <property type="entry name" value="NLP_P60_dom"/>
</dbReference>
<evidence type="ECO:0000313" key="8">
    <source>
        <dbReference type="Proteomes" id="UP000185766"/>
    </source>
</evidence>
<reference evidence="7 8" key="1">
    <citation type="submission" date="2016-10" db="EMBL/GenBank/DDBJ databases">
        <authorList>
            <person name="de Groot N.N."/>
        </authorList>
    </citation>
    <scope>NUCLEOTIDE SEQUENCE [LARGE SCALE GENOMIC DNA]</scope>
    <source>
        <strain evidence="7 8">JCM 19513</strain>
    </source>
</reference>
<evidence type="ECO:0000256" key="5">
    <source>
        <dbReference type="SAM" id="SignalP"/>
    </source>
</evidence>
<evidence type="ECO:0000259" key="6">
    <source>
        <dbReference type="PROSITE" id="PS51935"/>
    </source>
</evidence>
<dbReference type="Gene3D" id="3.90.1720.10">
    <property type="entry name" value="endopeptidase domain like (from Nostoc punctiforme)"/>
    <property type="match status" value="1"/>
</dbReference>
<dbReference type="EMBL" id="FOAS01000008">
    <property type="protein sequence ID" value="SEL09245.1"/>
    <property type="molecule type" value="Genomic_DNA"/>
</dbReference>
<keyword evidence="8" id="KW-1185">Reference proteome</keyword>
<dbReference type="GO" id="GO:0008234">
    <property type="term" value="F:cysteine-type peptidase activity"/>
    <property type="evidence" value="ECO:0007669"/>
    <property type="project" value="UniProtKB-KW"/>
</dbReference>
<dbReference type="InterPro" id="IPR051202">
    <property type="entry name" value="Peptidase_C40"/>
</dbReference>
<dbReference type="PANTHER" id="PTHR47053:SF1">
    <property type="entry name" value="MUREIN DD-ENDOPEPTIDASE MEPH-RELATED"/>
    <property type="match status" value="1"/>
</dbReference>
<feature type="chain" id="PRO_5010332913" evidence="5">
    <location>
        <begin position="27"/>
        <end position="165"/>
    </location>
</feature>
<dbReference type="AlphaFoldDB" id="A0A1H7MEW6"/>
<dbReference type="PROSITE" id="PS51935">
    <property type="entry name" value="NLPC_P60"/>
    <property type="match status" value="1"/>
</dbReference>
<evidence type="ECO:0000256" key="2">
    <source>
        <dbReference type="ARBA" id="ARBA00022670"/>
    </source>
</evidence>
<keyword evidence="5" id="KW-0732">Signal</keyword>
<proteinExistence type="inferred from homology"/>